<dbReference type="GO" id="GO:0046452">
    <property type="term" value="P:dihydrofolate metabolic process"/>
    <property type="evidence" value="ECO:0007669"/>
    <property type="project" value="TreeGrafter"/>
</dbReference>
<comment type="pathway">
    <text evidence="1 7">Cofactor biosynthesis; tetrahydrofolate biosynthesis; 5,6,7,8-tetrahydrofolate from 7,8-dihydrofolate: step 1/1.</text>
</comment>
<dbReference type="GO" id="GO:0050661">
    <property type="term" value="F:NADP binding"/>
    <property type="evidence" value="ECO:0007669"/>
    <property type="project" value="InterPro"/>
</dbReference>
<dbReference type="GO" id="GO:0046654">
    <property type="term" value="P:tetrahydrofolate biosynthetic process"/>
    <property type="evidence" value="ECO:0007669"/>
    <property type="project" value="UniProtKB-UniPathway"/>
</dbReference>
<dbReference type="Gene3D" id="3.40.430.10">
    <property type="entry name" value="Dihydrofolate Reductase, subunit A"/>
    <property type="match status" value="1"/>
</dbReference>
<feature type="domain" description="DHFR" evidence="8">
    <location>
        <begin position="1"/>
        <end position="162"/>
    </location>
</feature>
<dbReference type="GO" id="GO:0006730">
    <property type="term" value="P:one-carbon metabolic process"/>
    <property type="evidence" value="ECO:0007669"/>
    <property type="project" value="UniProtKB-KW"/>
</dbReference>
<keyword evidence="6 7" id="KW-0560">Oxidoreductase</keyword>
<dbReference type="RefSeq" id="WP_156627701.1">
    <property type="nucleotide sequence ID" value="NZ_CACRTO010000048.1"/>
</dbReference>
<evidence type="ECO:0000256" key="2">
    <source>
        <dbReference type="ARBA" id="ARBA00009539"/>
    </source>
</evidence>
<evidence type="ECO:0000256" key="1">
    <source>
        <dbReference type="ARBA" id="ARBA00004903"/>
    </source>
</evidence>
<organism evidence="9">
    <name type="scientific">Clostridium tertium</name>
    <dbReference type="NCBI Taxonomy" id="1559"/>
    <lineage>
        <taxon>Bacteria</taxon>
        <taxon>Bacillati</taxon>
        <taxon>Bacillota</taxon>
        <taxon>Clostridia</taxon>
        <taxon>Eubacteriales</taxon>
        <taxon>Clostridiaceae</taxon>
        <taxon>Clostridium</taxon>
    </lineage>
</organism>
<accession>A0A6N3GI42</accession>
<dbReference type="PIRSF" id="PIRSF000194">
    <property type="entry name" value="DHFR"/>
    <property type="match status" value="1"/>
</dbReference>
<proteinExistence type="inferred from homology"/>
<reference evidence="9" key="1">
    <citation type="submission" date="2019-11" db="EMBL/GenBank/DDBJ databases">
        <authorList>
            <person name="Feng L."/>
        </authorList>
    </citation>
    <scope>NUCLEOTIDE SEQUENCE</scope>
    <source>
        <strain evidence="9">CTertiumLFYP3</strain>
    </source>
</reference>
<evidence type="ECO:0000256" key="7">
    <source>
        <dbReference type="PIRNR" id="PIRNR000194"/>
    </source>
</evidence>
<dbReference type="PROSITE" id="PS51330">
    <property type="entry name" value="DHFR_2"/>
    <property type="match status" value="1"/>
</dbReference>
<name>A0A6N3GI42_9CLOT</name>
<comment type="catalytic activity">
    <reaction evidence="7">
        <text>(6S)-5,6,7,8-tetrahydrofolate + NADP(+) = 7,8-dihydrofolate + NADPH + H(+)</text>
        <dbReference type="Rhea" id="RHEA:15009"/>
        <dbReference type="ChEBI" id="CHEBI:15378"/>
        <dbReference type="ChEBI" id="CHEBI:57451"/>
        <dbReference type="ChEBI" id="CHEBI:57453"/>
        <dbReference type="ChEBI" id="CHEBI:57783"/>
        <dbReference type="ChEBI" id="CHEBI:58349"/>
        <dbReference type="EC" id="1.5.1.3"/>
    </reaction>
</comment>
<dbReference type="EC" id="1.5.1.3" evidence="3 7"/>
<dbReference type="GO" id="GO:0005829">
    <property type="term" value="C:cytosol"/>
    <property type="evidence" value="ECO:0007669"/>
    <property type="project" value="TreeGrafter"/>
</dbReference>
<dbReference type="GO" id="GO:0004146">
    <property type="term" value="F:dihydrofolate reductase activity"/>
    <property type="evidence" value="ECO:0007669"/>
    <property type="project" value="UniProtKB-EC"/>
</dbReference>
<dbReference type="InterPro" id="IPR012259">
    <property type="entry name" value="DHFR"/>
</dbReference>
<dbReference type="PANTHER" id="PTHR48069">
    <property type="entry name" value="DIHYDROFOLATE REDUCTASE"/>
    <property type="match status" value="1"/>
</dbReference>
<dbReference type="PRINTS" id="PR00070">
    <property type="entry name" value="DHFR"/>
</dbReference>
<protein>
    <recommendedName>
        <fullName evidence="3 7">Dihydrofolate reductase</fullName>
        <ecNumber evidence="3 7">1.5.1.3</ecNumber>
    </recommendedName>
</protein>
<dbReference type="CDD" id="cd00209">
    <property type="entry name" value="DHFR"/>
    <property type="match status" value="1"/>
</dbReference>
<dbReference type="AlphaFoldDB" id="A0A6N3GI42"/>
<dbReference type="UniPathway" id="UPA00077">
    <property type="reaction ID" value="UER00158"/>
</dbReference>
<evidence type="ECO:0000256" key="3">
    <source>
        <dbReference type="ARBA" id="ARBA00012856"/>
    </source>
</evidence>
<gene>
    <name evidence="9" type="primary">dfrA</name>
    <name evidence="9" type="ORF">CTLFYP3_03251</name>
</gene>
<dbReference type="EMBL" id="CACRTO010000048">
    <property type="protein sequence ID" value="VYU63945.1"/>
    <property type="molecule type" value="Genomic_DNA"/>
</dbReference>
<dbReference type="GO" id="GO:0046655">
    <property type="term" value="P:folic acid metabolic process"/>
    <property type="evidence" value="ECO:0007669"/>
    <property type="project" value="TreeGrafter"/>
</dbReference>
<dbReference type="InterPro" id="IPR024072">
    <property type="entry name" value="DHFR-like_dom_sf"/>
</dbReference>
<dbReference type="Pfam" id="PF00186">
    <property type="entry name" value="DHFR_1"/>
    <property type="match status" value="1"/>
</dbReference>
<comment type="similarity">
    <text evidence="2 7">Belongs to the dihydrofolate reductase family.</text>
</comment>
<keyword evidence="5 7" id="KW-0521">NADP</keyword>
<evidence type="ECO:0000256" key="6">
    <source>
        <dbReference type="ARBA" id="ARBA00023002"/>
    </source>
</evidence>
<evidence type="ECO:0000259" key="8">
    <source>
        <dbReference type="PROSITE" id="PS51330"/>
    </source>
</evidence>
<keyword evidence="4 7" id="KW-0554">One-carbon metabolism</keyword>
<dbReference type="SUPFAM" id="SSF53597">
    <property type="entry name" value="Dihydrofolate reductase-like"/>
    <property type="match status" value="1"/>
</dbReference>
<comment type="function">
    <text evidence="7">Key enzyme in folate metabolism. Catalyzes an essential reaction for de novo glycine and purine synthesis, and for DNA precursor synthesis.</text>
</comment>
<evidence type="ECO:0000256" key="5">
    <source>
        <dbReference type="ARBA" id="ARBA00022857"/>
    </source>
</evidence>
<evidence type="ECO:0000256" key="4">
    <source>
        <dbReference type="ARBA" id="ARBA00022563"/>
    </source>
</evidence>
<dbReference type="PANTHER" id="PTHR48069:SF3">
    <property type="entry name" value="DIHYDROFOLATE REDUCTASE"/>
    <property type="match status" value="1"/>
</dbReference>
<evidence type="ECO:0000313" key="9">
    <source>
        <dbReference type="EMBL" id="VYU63945.1"/>
    </source>
</evidence>
<dbReference type="InterPro" id="IPR001796">
    <property type="entry name" value="DHFR_dom"/>
</dbReference>
<sequence length="163" mass="18721">MLSIIVAKAANDVIGGDNKLLWHISEDLKRFKAITSGNTIIMGRKTFESLPKVLPNRHHIVITRDKNFKVDSSEVEIVNDINSIIDRFENSTEEAFIIGGGEIYKSLLPNTNKLYLTRVYKDFSGDTKFPEIDLDNWTVDYKSEILINEKDNLNFDFINLIRK</sequence>